<dbReference type="Proteomes" id="UP001151760">
    <property type="component" value="Unassembled WGS sequence"/>
</dbReference>
<gene>
    <name evidence="1" type="ORF">Tco_0652289</name>
</gene>
<evidence type="ECO:0000313" key="1">
    <source>
        <dbReference type="EMBL" id="GJS57505.1"/>
    </source>
</evidence>
<sequence length="155" mass="17671">MWYQSLVALDLGSTSSGELPTWVMMNPSSMFSGVESTCPTTAIDCFDELTRKIWRIVRTRKISNARIVEEKNVFAMLSWSEEKGSFTARTGIISVYSYFMARFGDYLKRSGELPTWVMMNPSSMFSGVESTCLTTAIDCFDELTRKIWQYEIQGT</sequence>
<accession>A0ABQ4WXT2</accession>
<name>A0ABQ4WXT2_9ASTR</name>
<comment type="caution">
    <text evidence="1">The sequence shown here is derived from an EMBL/GenBank/DDBJ whole genome shotgun (WGS) entry which is preliminary data.</text>
</comment>
<reference evidence="1" key="2">
    <citation type="submission" date="2022-01" db="EMBL/GenBank/DDBJ databases">
        <authorList>
            <person name="Yamashiro T."/>
            <person name="Shiraishi A."/>
            <person name="Satake H."/>
            <person name="Nakayama K."/>
        </authorList>
    </citation>
    <scope>NUCLEOTIDE SEQUENCE</scope>
</reference>
<organism evidence="1 2">
    <name type="scientific">Tanacetum coccineum</name>
    <dbReference type="NCBI Taxonomy" id="301880"/>
    <lineage>
        <taxon>Eukaryota</taxon>
        <taxon>Viridiplantae</taxon>
        <taxon>Streptophyta</taxon>
        <taxon>Embryophyta</taxon>
        <taxon>Tracheophyta</taxon>
        <taxon>Spermatophyta</taxon>
        <taxon>Magnoliopsida</taxon>
        <taxon>eudicotyledons</taxon>
        <taxon>Gunneridae</taxon>
        <taxon>Pentapetalae</taxon>
        <taxon>asterids</taxon>
        <taxon>campanulids</taxon>
        <taxon>Asterales</taxon>
        <taxon>Asteraceae</taxon>
        <taxon>Asteroideae</taxon>
        <taxon>Anthemideae</taxon>
        <taxon>Anthemidinae</taxon>
        <taxon>Tanacetum</taxon>
    </lineage>
</organism>
<protein>
    <submittedName>
        <fullName evidence="1">Uncharacterized protein</fullName>
    </submittedName>
</protein>
<keyword evidence="2" id="KW-1185">Reference proteome</keyword>
<dbReference type="EMBL" id="BQNB010009010">
    <property type="protein sequence ID" value="GJS57505.1"/>
    <property type="molecule type" value="Genomic_DNA"/>
</dbReference>
<reference evidence="1" key="1">
    <citation type="journal article" date="2022" name="Int. J. Mol. Sci.">
        <title>Draft Genome of Tanacetum Coccineum: Genomic Comparison of Closely Related Tanacetum-Family Plants.</title>
        <authorList>
            <person name="Yamashiro T."/>
            <person name="Shiraishi A."/>
            <person name="Nakayama K."/>
            <person name="Satake H."/>
        </authorList>
    </citation>
    <scope>NUCLEOTIDE SEQUENCE</scope>
</reference>
<proteinExistence type="predicted"/>
<evidence type="ECO:0000313" key="2">
    <source>
        <dbReference type="Proteomes" id="UP001151760"/>
    </source>
</evidence>